<dbReference type="Pfam" id="PF00027">
    <property type="entry name" value="cNMP_binding"/>
    <property type="match status" value="1"/>
</dbReference>
<accession>A0A1X1ZCN7</accession>
<dbReference type="CDD" id="cd00038">
    <property type="entry name" value="CAP_ED"/>
    <property type="match status" value="1"/>
</dbReference>
<dbReference type="InterPro" id="IPR003439">
    <property type="entry name" value="ABC_transporter-like_ATP-bd"/>
</dbReference>
<keyword evidence="2" id="KW-0813">Transport</keyword>
<reference evidence="7 8" key="1">
    <citation type="submission" date="2016-01" db="EMBL/GenBank/DDBJ databases">
        <title>The new phylogeny of the genus Mycobacterium.</title>
        <authorList>
            <person name="Tarcisio F."/>
            <person name="Conor M."/>
            <person name="Antonella G."/>
            <person name="Elisabetta G."/>
            <person name="Giulia F.S."/>
            <person name="Sara T."/>
            <person name="Anna F."/>
            <person name="Clotilde B."/>
            <person name="Roberto B."/>
            <person name="Veronica D.S."/>
            <person name="Fabio R."/>
            <person name="Monica P."/>
            <person name="Olivier J."/>
            <person name="Enrico T."/>
            <person name="Nicola S."/>
        </authorList>
    </citation>
    <scope>NUCLEOTIDE SEQUENCE [LARGE SCALE GENOMIC DNA]</scope>
    <source>
        <strain evidence="7 8">DSM 44164</strain>
    </source>
</reference>
<comment type="caution">
    <text evidence="7">The sequence shown here is derived from an EMBL/GenBank/DDBJ whole genome shotgun (WGS) entry which is preliminary data.</text>
</comment>
<dbReference type="CDD" id="cd03255">
    <property type="entry name" value="ABC_MJ0796_LolCDE_FtsE"/>
    <property type="match status" value="1"/>
</dbReference>
<dbReference type="PROSITE" id="PS50893">
    <property type="entry name" value="ABC_TRANSPORTER_2"/>
    <property type="match status" value="1"/>
</dbReference>
<evidence type="ECO:0000313" key="8">
    <source>
        <dbReference type="Proteomes" id="UP000193108"/>
    </source>
</evidence>
<dbReference type="RefSeq" id="WP_085138534.1">
    <property type="nucleotide sequence ID" value="NZ_LQPI01000040.1"/>
</dbReference>
<dbReference type="STRING" id="1782.AWC18_09685"/>
<dbReference type="PROSITE" id="PS50042">
    <property type="entry name" value="CNMP_BINDING_3"/>
    <property type="match status" value="1"/>
</dbReference>
<feature type="domain" description="Cyclic nucleotide-binding" evidence="5">
    <location>
        <begin position="234"/>
        <end position="312"/>
    </location>
</feature>
<dbReference type="InterPro" id="IPR017871">
    <property type="entry name" value="ABC_transporter-like_CS"/>
</dbReference>
<keyword evidence="8" id="KW-1185">Reference proteome</keyword>
<proteinExistence type="inferred from homology"/>
<protein>
    <submittedName>
        <fullName evidence="7">Glutamine ABC transporter ATP-binding protein</fullName>
    </submittedName>
</protein>
<dbReference type="GO" id="GO:0005886">
    <property type="term" value="C:plasma membrane"/>
    <property type="evidence" value="ECO:0007669"/>
    <property type="project" value="TreeGrafter"/>
</dbReference>
<dbReference type="AlphaFoldDB" id="A0A1X1ZCN7"/>
<dbReference type="Gene3D" id="3.40.50.300">
    <property type="entry name" value="P-loop containing nucleotide triphosphate hydrolases"/>
    <property type="match status" value="1"/>
</dbReference>
<dbReference type="FunFam" id="3.40.50.300:FF:001448">
    <property type="entry name" value="Glutamine ABC transporter ATP-binding protein"/>
    <property type="match status" value="1"/>
</dbReference>
<dbReference type="Gene3D" id="2.60.120.10">
    <property type="entry name" value="Jelly Rolls"/>
    <property type="match status" value="1"/>
</dbReference>
<dbReference type="InterPro" id="IPR014710">
    <property type="entry name" value="RmlC-like_jellyroll"/>
</dbReference>
<dbReference type="PROSITE" id="PS00211">
    <property type="entry name" value="ABC_TRANSPORTER_1"/>
    <property type="match status" value="1"/>
</dbReference>
<comment type="similarity">
    <text evidence="1">Belongs to the ABC transporter superfamily.</text>
</comment>
<dbReference type="GO" id="GO:0005524">
    <property type="term" value="F:ATP binding"/>
    <property type="evidence" value="ECO:0007669"/>
    <property type="project" value="UniProtKB-KW"/>
</dbReference>
<feature type="domain" description="ABC transporter" evidence="6">
    <location>
        <begin position="4"/>
        <end position="243"/>
    </location>
</feature>
<evidence type="ECO:0000259" key="5">
    <source>
        <dbReference type="PROSITE" id="PS50042"/>
    </source>
</evidence>
<dbReference type="GO" id="GO:0016887">
    <property type="term" value="F:ATP hydrolysis activity"/>
    <property type="evidence" value="ECO:0007669"/>
    <property type="project" value="InterPro"/>
</dbReference>
<dbReference type="SMART" id="SM00382">
    <property type="entry name" value="AAA"/>
    <property type="match status" value="1"/>
</dbReference>
<keyword evidence="3" id="KW-0547">Nucleotide-binding</keyword>
<keyword evidence="4 7" id="KW-0067">ATP-binding</keyword>
<dbReference type="GO" id="GO:0022857">
    <property type="term" value="F:transmembrane transporter activity"/>
    <property type="evidence" value="ECO:0007669"/>
    <property type="project" value="TreeGrafter"/>
</dbReference>
<evidence type="ECO:0000256" key="2">
    <source>
        <dbReference type="ARBA" id="ARBA00022448"/>
    </source>
</evidence>
<evidence type="ECO:0000313" key="7">
    <source>
        <dbReference type="EMBL" id="ORW21157.1"/>
    </source>
</evidence>
<dbReference type="InterPro" id="IPR000595">
    <property type="entry name" value="cNMP-bd_dom"/>
</dbReference>
<evidence type="ECO:0000256" key="1">
    <source>
        <dbReference type="ARBA" id="ARBA00005417"/>
    </source>
</evidence>
<dbReference type="InterPro" id="IPR017911">
    <property type="entry name" value="MacB-like_ATP-bd"/>
</dbReference>
<evidence type="ECO:0000256" key="4">
    <source>
        <dbReference type="ARBA" id="ARBA00022840"/>
    </source>
</evidence>
<evidence type="ECO:0000256" key="3">
    <source>
        <dbReference type="ARBA" id="ARBA00022741"/>
    </source>
</evidence>
<dbReference type="InterPro" id="IPR015854">
    <property type="entry name" value="ABC_transpr_LolD-like"/>
</dbReference>
<dbReference type="PANTHER" id="PTHR24220:SF689">
    <property type="entry name" value="LIPOPROTEIN-RELEASING SYSTEM ATP-BINDING PROTEIN LOLD"/>
    <property type="match status" value="1"/>
</dbReference>
<sequence>MGDLRIRDLVIEYATGGGEPIRPIHGLSLDVPAGSLVVVLGPSGCGKTTLLSCLGGILSPTSGQILFGATDVTTLSRRDITSYRRRTVGIVFQAFNLVPSLTALENVMVPMWAAGWTQWSAQERARDLLSRVGLADRTHHRPGQLSGGQQQRVAVARALALDPPLILADEPTAQLDYVRAAEVVQLLRMLAAGDRVVVVATHDTRIVPLADIVVQLSPTAVPTRPQQAPVRLGPGSVLLEQGSVEDLIYVVTEGEVEIAPDSAGAGDGLLKIGKPDQYAGQLGPMVRIPRSATVRAPREATVVSYTVEAFRRQFGRPPVPDVPNEPAST</sequence>
<dbReference type="SUPFAM" id="SSF52540">
    <property type="entry name" value="P-loop containing nucleoside triphosphate hydrolases"/>
    <property type="match status" value="1"/>
</dbReference>
<dbReference type="Proteomes" id="UP000193108">
    <property type="component" value="Unassembled WGS sequence"/>
</dbReference>
<dbReference type="EMBL" id="LQPI01000040">
    <property type="protein sequence ID" value="ORW21157.1"/>
    <property type="molecule type" value="Genomic_DNA"/>
</dbReference>
<dbReference type="PANTHER" id="PTHR24220">
    <property type="entry name" value="IMPORT ATP-BINDING PROTEIN"/>
    <property type="match status" value="1"/>
</dbReference>
<dbReference type="InterPro" id="IPR018490">
    <property type="entry name" value="cNMP-bd_dom_sf"/>
</dbReference>
<gene>
    <name evidence="7" type="ORF">AWC18_09685</name>
</gene>
<dbReference type="SUPFAM" id="SSF51206">
    <property type="entry name" value="cAMP-binding domain-like"/>
    <property type="match status" value="1"/>
</dbReference>
<dbReference type="Pfam" id="PF00005">
    <property type="entry name" value="ABC_tran"/>
    <property type="match status" value="1"/>
</dbReference>
<dbReference type="InterPro" id="IPR003593">
    <property type="entry name" value="AAA+_ATPase"/>
</dbReference>
<evidence type="ECO:0000259" key="6">
    <source>
        <dbReference type="PROSITE" id="PS50893"/>
    </source>
</evidence>
<organism evidence="7 8">
    <name type="scientific">Mycolicibacter nonchromogenicus</name>
    <name type="common">Mycobacterium nonchromogenicum</name>
    <dbReference type="NCBI Taxonomy" id="1782"/>
    <lineage>
        <taxon>Bacteria</taxon>
        <taxon>Bacillati</taxon>
        <taxon>Actinomycetota</taxon>
        <taxon>Actinomycetes</taxon>
        <taxon>Mycobacteriales</taxon>
        <taxon>Mycobacteriaceae</taxon>
        <taxon>Mycolicibacter</taxon>
    </lineage>
</organism>
<name>A0A1X1ZCN7_MYCNO</name>
<dbReference type="InterPro" id="IPR027417">
    <property type="entry name" value="P-loop_NTPase"/>
</dbReference>